<evidence type="ECO:0000313" key="2">
    <source>
        <dbReference type="Proteomes" id="UP000029939"/>
    </source>
</evidence>
<sequence length="78" mass="8870">MSNHSVSSIKSLIIPLRFDDLSDKLAVFVTLNHVESWVERLQVRFTALTNESFEGKFIAVHSGHAKIAILDFPFRVNE</sequence>
<dbReference type="RefSeq" id="YP_009187881.1">
    <property type="nucleotide sequence ID" value="NC_028660.1"/>
</dbReference>
<dbReference type="Proteomes" id="UP000029939">
    <property type="component" value="Segment"/>
</dbReference>
<dbReference type="GeneID" id="26516295"/>
<keyword evidence="2" id="KW-1185">Reference proteome</keyword>
<evidence type="ECO:0000313" key="1">
    <source>
        <dbReference type="EMBL" id="AHJ10619.1"/>
    </source>
</evidence>
<reference evidence="1 2" key="1">
    <citation type="journal article" date="1998" name="J. Clin. Microbiol.">
        <title>Enteroaggregative, Shiga toxin-producing Escherichia coli O111:H2 associated with an outbreak of hemolytic-uremic syndrome.</title>
        <authorList>
            <person name="Morabito S."/>
            <person name="Karch H."/>
            <person name="Mariani-Kurkdjian P."/>
            <person name="Schmidt H."/>
            <person name="Minelli F."/>
            <person name="Bingen E."/>
            <person name="Caprioli A."/>
        </authorList>
    </citation>
    <scope>NUCLEOTIDE SEQUENCE [LARGE SCALE GENOMIC DNA]</scope>
</reference>
<dbReference type="KEGG" id="vg:26516295"/>
<protein>
    <submittedName>
        <fullName evidence="1">Uncharacterized protein</fullName>
    </submittedName>
</protein>
<reference evidence="1 2" key="2">
    <citation type="journal article" date="2014" name="BMC Genomics">
        <title>Whole genome sequence comparison of vtx2-converting phages from Enteroaggregative Haemorrhagic Escherichia coli strains.</title>
        <authorList>
            <person name="Grande L."/>
            <person name="Michelacci V."/>
            <person name="Tozzoli R."/>
            <person name="Ranieri P."/>
            <person name="Maugliani A."/>
            <person name="Caprioli A."/>
            <person name="Morabito S."/>
        </authorList>
    </citation>
    <scope>NUCLEOTIDE SEQUENCE [LARGE SCALE GENOMIC DNA]</scope>
</reference>
<accession>A0A096XEP3</accession>
<dbReference type="EMBL" id="KF971864">
    <property type="protein sequence ID" value="AHJ10619.1"/>
    <property type="molecule type" value="Genomic_DNA"/>
</dbReference>
<organism evidence="1 2">
    <name type="scientific">Escherichia phage phi191</name>
    <dbReference type="NCBI Taxonomy" id="1458706"/>
    <lineage>
        <taxon>Viruses</taxon>
        <taxon>Duplodnaviria</taxon>
        <taxon>Heunggongvirae</taxon>
        <taxon>Uroviricota</taxon>
        <taxon>Caudoviricetes</taxon>
        <taxon>Sepvirinae</taxon>
        <taxon>Oslovirus</taxon>
        <taxon>Oslovirus ov191</taxon>
    </lineage>
</organism>
<gene>
    <name evidence="1" type="ORF">phi191_00023</name>
</gene>
<name>A0A096XEP3_9CAUD</name>
<proteinExistence type="predicted"/>